<evidence type="ECO:0000256" key="5">
    <source>
        <dbReference type="ARBA" id="ARBA00023136"/>
    </source>
</evidence>
<dbReference type="PANTHER" id="PTHR10383:SF9">
    <property type="entry name" value="SERINE INCORPORATOR, ISOFORM F"/>
    <property type="match status" value="1"/>
</dbReference>
<comment type="caution">
    <text evidence="7">The sequence shown here is derived from an EMBL/GenBank/DDBJ whole genome shotgun (WGS) entry which is preliminary data.</text>
</comment>
<dbReference type="InterPro" id="IPR005016">
    <property type="entry name" value="TDE1/TMS"/>
</dbReference>
<dbReference type="AlphaFoldDB" id="A0AAU9JPW8"/>
<evidence type="ECO:0000256" key="1">
    <source>
        <dbReference type="ARBA" id="ARBA00004141"/>
    </source>
</evidence>
<dbReference type="Pfam" id="PF03348">
    <property type="entry name" value="Serinc"/>
    <property type="match status" value="2"/>
</dbReference>
<keyword evidence="5 6" id="KW-0472">Membrane</keyword>
<name>A0AAU9JPW8_9CILI</name>
<sequence>MGSIICSVGTSCCSCLCNACSSSLDAPARLDRKLEHLSILIVAICIGLLLYYFGDDALSFLEFLGLTPITGQQAIYHESFSLAIIFLFILIFTLIDESIINRGCWTVKFLCFLCVCLLSFAMGDSFFEYYYTFAIYASVIFLIAQVLVVIDIAYTWNSNWFEKYEEGNNYSYYLIISTGIAWIGSIACTIFSFYWFTGTDCGENLWLIISSIILGVALTIFSISGYVDDGSLFTSSIINLYLIYSCWDALAGEYSHCNSISGPLTKIISLALSLLLMIVIAAYISLNQGASNEILSEDVEKPLLNRKTTQDPDLHIPVDTKSMIYFHLLMVFSSIYIAVLLTDWDSQNSNIGKWIKFSSLWLTAALYLWTMLSSFERH</sequence>
<evidence type="ECO:0000256" key="2">
    <source>
        <dbReference type="ARBA" id="ARBA00006665"/>
    </source>
</evidence>
<feature type="transmembrane region" description="Helical" evidence="6">
    <location>
        <begin position="324"/>
        <end position="342"/>
    </location>
</feature>
<feature type="transmembrane region" description="Helical" evidence="6">
    <location>
        <begin position="129"/>
        <end position="150"/>
    </location>
</feature>
<gene>
    <name evidence="7" type="ORF">BSTOLATCC_MIC40741</name>
</gene>
<evidence type="ECO:0000256" key="4">
    <source>
        <dbReference type="ARBA" id="ARBA00022989"/>
    </source>
</evidence>
<feature type="transmembrane region" description="Helical" evidence="6">
    <location>
        <begin position="170"/>
        <end position="194"/>
    </location>
</feature>
<feature type="transmembrane region" description="Helical" evidence="6">
    <location>
        <begin position="354"/>
        <end position="372"/>
    </location>
</feature>
<dbReference type="PANTHER" id="PTHR10383">
    <property type="entry name" value="SERINE INCORPORATOR"/>
    <property type="match status" value="1"/>
</dbReference>
<organism evidence="7 8">
    <name type="scientific">Blepharisma stoltei</name>
    <dbReference type="NCBI Taxonomy" id="1481888"/>
    <lineage>
        <taxon>Eukaryota</taxon>
        <taxon>Sar</taxon>
        <taxon>Alveolata</taxon>
        <taxon>Ciliophora</taxon>
        <taxon>Postciliodesmatophora</taxon>
        <taxon>Heterotrichea</taxon>
        <taxon>Heterotrichida</taxon>
        <taxon>Blepharismidae</taxon>
        <taxon>Blepharisma</taxon>
    </lineage>
</organism>
<keyword evidence="3 6" id="KW-0812">Transmembrane</keyword>
<feature type="transmembrane region" description="Helical" evidence="6">
    <location>
        <begin position="37"/>
        <end position="54"/>
    </location>
</feature>
<proteinExistence type="inferred from homology"/>
<feature type="transmembrane region" description="Helical" evidence="6">
    <location>
        <begin position="74"/>
        <end position="95"/>
    </location>
</feature>
<keyword evidence="4 6" id="KW-1133">Transmembrane helix</keyword>
<comment type="subcellular location">
    <subcellularLocation>
        <location evidence="1">Membrane</location>
        <topology evidence="1">Multi-pass membrane protein</topology>
    </subcellularLocation>
</comment>
<evidence type="ECO:0008006" key="9">
    <source>
        <dbReference type="Google" id="ProtNLM"/>
    </source>
</evidence>
<dbReference type="Proteomes" id="UP001162131">
    <property type="component" value="Unassembled WGS sequence"/>
</dbReference>
<evidence type="ECO:0000256" key="3">
    <source>
        <dbReference type="ARBA" id="ARBA00022692"/>
    </source>
</evidence>
<evidence type="ECO:0000256" key="6">
    <source>
        <dbReference type="SAM" id="Phobius"/>
    </source>
</evidence>
<protein>
    <recommendedName>
        <fullName evidence="9">Serine incorporator</fullName>
    </recommendedName>
</protein>
<feature type="transmembrane region" description="Helical" evidence="6">
    <location>
        <begin position="206"/>
        <end position="227"/>
    </location>
</feature>
<evidence type="ECO:0000313" key="8">
    <source>
        <dbReference type="Proteomes" id="UP001162131"/>
    </source>
</evidence>
<comment type="similarity">
    <text evidence="2">Belongs to the TDE1 family.</text>
</comment>
<dbReference type="GO" id="GO:0016020">
    <property type="term" value="C:membrane"/>
    <property type="evidence" value="ECO:0007669"/>
    <property type="project" value="UniProtKB-SubCell"/>
</dbReference>
<evidence type="ECO:0000313" key="7">
    <source>
        <dbReference type="EMBL" id="CAG9326312.1"/>
    </source>
</evidence>
<dbReference type="EMBL" id="CAJZBQ010000040">
    <property type="protein sequence ID" value="CAG9326312.1"/>
    <property type="molecule type" value="Genomic_DNA"/>
</dbReference>
<feature type="transmembrane region" description="Helical" evidence="6">
    <location>
        <begin position="267"/>
        <end position="286"/>
    </location>
</feature>
<keyword evidence="8" id="KW-1185">Reference proteome</keyword>
<accession>A0AAU9JPW8</accession>
<reference evidence="7" key="1">
    <citation type="submission" date="2021-09" db="EMBL/GenBank/DDBJ databases">
        <authorList>
            <consortium name="AG Swart"/>
            <person name="Singh M."/>
            <person name="Singh A."/>
            <person name="Seah K."/>
            <person name="Emmerich C."/>
        </authorList>
    </citation>
    <scope>NUCLEOTIDE SEQUENCE</scope>
    <source>
        <strain evidence="7">ATCC30299</strain>
    </source>
</reference>
<feature type="transmembrane region" description="Helical" evidence="6">
    <location>
        <begin position="107"/>
        <end position="123"/>
    </location>
</feature>